<dbReference type="SUPFAM" id="SSF53822">
    <property type="entry name" value="Periplasmic binding protein-like I"/>
    <property type="match status" value="1"/>
</dbReference>
<evidence type="ECO:0000256" key="2">
    <source>
        <dbReference type="ARBA" id="ARBA00023125"/>
    </source>
</evidence>
<evidence type="ECO:0000313" key="6">
    <source>
        <dbReference type="Proteomes" id="UP000074382"/>
    </source>
</evidence>
<comment type="caution">
    <text evidence="5">The sequence shown here is derived from an EMBL/GenBank/DDBJ whole genome shotgun (WGS) entry which is preliminary data.</text>
</comment>
<organism evidence="5 6">
    <name type="scientific">Thermobifida cellulosilytica TB100</name>
    <dbReference type="NCBI Taxonomy" id="665004"/>
    <lineage>
        <taxon>Bacteria</taxon>
        <taxon>Bacillati</taxon>
        <taxon>Actinomycetota</taxon>
        <taxon>Actinomycetes</taxon>
        <taxon>Streptosporangiales</taxon>
        <taxon>Nocardiopsidaceae</taxon>
        <taxon>Thermobifida</taxon>
    </lineage>
</organism>
<feature type="domain" description="HTH lacI-type" evidence="4">
    <location>
        <begin position="7"/>
        <end position="61"/>
    </location>
</feature>
<keyword evidence="6" id="KW-1185">Reference proteome</keyword>
<accession>A0A147KFK6</accession>
<reference evidence="6" key="1">
    <citation type="journal article" date="2017" name="Acta Aliment.">
        <title>Plant polysaccharide degrading enzyme system of Thermpbifida cellulosilytica TB100 revealed by de novo genome project data.</title>
        <authorList>
            <person name="Toth A."/>
            <person name="Baka E."/>
            <person name="Luzics S."/>
            <person name="Bata-Vidacs I."/>
            <person name="Nagy I."/>
            <person name="Balint B."/>
            <person name="Herceg R."/>
            <person name="Olasz F."/>
            <person name="Wilk T."/>
            <person name="Nagy T."/>
            <person name="Kriszt B."/>
            <person name="Nagy I."/>
            <person name="Kukolya J."/>
        </authorList>
    </citation>
    <scope>NUCLEOTIDE SEQUENCE [LARGE SCALE GENOMIC DNA]</scope>
    <source>
        <strain evidence="6">TB100</strain>
    </source>
</reference>
<dbReference type="RefSeq" id="WP_068752921.1">
    <property type="nucleotide sequence ID" value="NZ_KQ950180.1"/>
</dbReference>
<dbReference type="Gene3D" id="3.40.50.2300">
    <property type="match status" value="2"/>
</dbReference>
<evidence type="ECO:0000256" key="1">
    <source>
        <dbReference type="ARBA" id="ARBA00023015"/>
    </source>
</evidence>
<gene>
    <name evidence="5" type="ORF">AC529_14100</name>
</gene>
<keyword evidence="2" id="KW-0238">DNA-binding</keyword>
<dbReference type="Gene3D" id="1.10.260.40">
    <property type="entry name" value="lambda repressor-like DNA-binding domains"/>
    <property type="match status" value="1"/>
</dbReference>
<dbReference type="PROSITE" id="PS50932">
    <property type="entry name" value="HTH_LACI_2"/>
    <property type="match status" value="1"/>
</dbReference>
<dbReference type="EMBL" id="LGEM01000100">
    <property type="protein sequence ID" value="KUP96048.1"/>
    <property type="molecule type" value="Genomic_DNA"/>
</dbReference>
<dbReference type="InterPro" id="IPR046335">
    <property type="entry name" value="LacI/GalR-like_sensor"/>
</dbReference>
<dbReference type="Pfam" id="PF00356">
    <property type="entry name" value="LacI"/>
    <property type="match status" value="1"/>
</dbReference>
<dbReference type="PATRIC" id="fig|665004.4.peg.56"/>
<keyword evidence="3" id="KW-0804">Transcription</keyword>
<dbReference type="InterPro" id="IPR000843">
    <property type="entry name" value="HTH_LacI"/>
</dbReference>
<dbReference type="OrthoDB" id="3208777at2"/>
<dbReference type="Proteomes" id="UP000074382">
    <property type="component" value="Unassembled WGS sequence"/>
</dbReference>
<dbReference type="PANTHER" id="PTHR30146">
    <property type="entry name" value="LACI-RELATED TRANSCRIPTIONAL REPRESSOR"/>
    <property type="match status" value="1"/>
</dbReference>
<dbReference type="CDD" id="cd06267">
    <property type="entry name" value="PBP1_LacI_sugar_binding-like"/>
    <property type="match status" value="1"/>
</dbReference>
<evidence type="ECO:0000256" key="3">
    <source>
        <dbReference type="ARBA" id="ARBA00023163"/>
    </source>
</evidence>
<dbReference type="AlphaFoldDB" id="A0A147KFK6"/>
<evidence type="ECO:0000313" key="5">
    <source>
        <dbReference type="EMBL" id="KUP96048.1"/>
    </source>
</evidence>
<dbReference type="InterPro" id="IPR010982">
    <property type="entry name" value="Lambda_DNA-bd_dom_sf"/>
</dbReference>
<dbReference type="GO" id="GO:0003700">
    <property type="term" value="F:DNA-binding transcription factor activity"/>
    <property type="evidence" value="ECO:0007669"/>
    <property type="project" value="TreeGrafter"/>
</dbReference>
<evidence type="ECO:0000259" key="4">
    <source>
        <dbReference type="PROSITE" id="PS50932"/>
    </source>
</evidence>
<dbReference type="InterPro" id="IPR028082">
    <property type="entry name" value="Peripla_BP_I"/>
</dbReference>
<dbReference type="Pfam" id="PF13377">
    <property type="entry name" value="Peripla_BP_3"/>
    <property type="match status" value="1"/>
</dbReference>
<dbReference type="CDD" id="cd01392">
    <property type="entry name" value="HTH_LacI"/>
    <property type="match status" value="1"/>
</dbReference>
<dbReference type="PANTHER" id="PTHR30146:SF109">
    <property type="entry name" value="HTH-TYPE TRANSCRIPTIONAL REGULATOR GALS"/>
    <property type="match status" value="1"/>
</dbReference>
<proteinExistence type="predicted"/>
<dbReference type="SMART" id="SM00354">
    <property type="entry name" value="HTH_LACI"/>
    <property type="match status" value="1"/>
</dbReference>
<dbReference type="GO" id="GO:0000976">
    <property type="term" value="F:transcription cis-regulatory region binding"/>
    <property type="evidence" value="ECO:0007669"/>
    <property type="project" value="TreeGrafter"/>
</dbReference>
<dbReference type="SUPFAM" id="SSF47413">
    <property type="entry name" value="lambda repressor-like DNA-binding domains"/>
    <property type="match status" value="1"/>
</dbReference>
<sequence>MERRRRPTLEMVAALAGVGRGTVSRVINGSDQVSPTTREAVKRAIKELGYVPNRAARTLVTRRTDTVALVVAEDNQRLFAEPFYAGIVLGVGVALSDRGFQFVLATGRSGAEHERLGGYLAGQHVDGVLLLSPHRDDPLPQMLDEAGVPYVYGGRPLGVPEEQVSYVDIDNIGGGRQATQRLIETGHRRITTIAGSQDMVAGVERLQGYREALLDAGLEYDESLVSYGDFTYDSGVAAMRELLERHPDLDAVFAASDLMGLAALRELRAAGRNVPKDVAVIGYDDSTVAEHAEPPMSSVNQPTELMGREMARLLVDRITGETREPVRLVLETHLMIRESG</sequence>
<protein>
    <submittedName>
        <fullName evidence="5">LacI family transcriptional regulator</fullName>
    </submittedName>
</protein>
<keyword evidence="1" id="KW-0805">Transcription regulation</keyword>
<dbReference type="STRING" id="665004.AC529_14100"/>
<name>A0A147KFK6_THECS</name>